<organism evidence="10 11">
    <name type="scientific">Colocasia esculenta</name>
    <name type="common">Wild taro</name>
    <name type="synonym">Arum esculentum</name>
    <dbReference type="NCBI Taxonomy" id="4460"/>
    <lineage>
        <taxon>Eukaryota</taxon>
        <taxon>Viridiplantae</taxon>
        <taxon>Streptophyta</taxon>
        <taxon>Embryophyta</taxon>
        <taxon>Tracheophyta</taxon>
        <taxon>Spermatophyta</taxon>
        <taxon>Magnoliopsida</taxon>
        <taxon>Liliopsida</taxon>
        <taxon>Araceae</taxon>
        <taxon>Aroideae</taxon>
        <taxon>Colocasieae</taxon>
        <taxon>Colocasia</taxon>
    </lineage>
</organism>
<feature type="transmembrane region" description="Helical" evidence="8">
    <location>
        <begin position="193"/>
        <end position="216"/>
    </location>
</feature>
<dbReference type="GO" id="GO:0005783">
    <property type="term" value="C:endoplasmic reticulum"/>
    <property type="evidence" value="ECO:0007669"/>
    <property type="project" value="TreeGrafter"/>
</dbReference>
<evidence type="ECO:0000256" key="5">
    <source>
        <dbReference type="ARBA" id="ARBA00022989"/>
    </source>
</evidence>
<feature type="transmembrane region" description="Helical" evidence="8">
    <location>
        <begin position="45"/>
        <end position="64"/>
    </location>
</feature>
<dbReference type="EC" id="2.3.1.225" evidence="8"/>
<keyword evidence="4 8" id="KW-0812">Transmembrane</keyword>
<comment type="subcellular location">
    <subcellularLocation>
        <location evidence="1">Membrane</location>
        <topology evidence="1">Multi-pass membrane protein</topology>
    </subcellularLocation>
</comment>
<keyword evidence="7 8" id="KW-0012">Acyltransferase</keyword>
<evidence type="ECO:0000313" key="10">
    <source>
        <dbReference type="EMBL" id="MQL71324.1"/>
    </source>
</evidence>
<evidence type="ECO:0000259" key="9">
    <source>
        <dbReference type="Pfam" id="PF01529"/>
    </source>
</evidence>
<dbReference type="PROSITE" id="PS50216">
    <property type="entry name" value="DHHC"/>
    <property type="match status" value="1"/>
</dbReference>
<evidence type="ECO:0000256" key="6">
    <source>
        <dbReference type="ARBA" id="ARBA00023136"/>
    </source>
</evidence>
<name>A0A843TPB5_COLES</name>
<dbReference type="GO" id="GO:0019706">
    <property type="term" value="F:protein-cysteine S-palmitoyltransferase activity"/>
    <property type="evidence" value="ECO:0007669"/>
    <property type="project" value="UniProtKB-EC"/>
</dbReference>
<dbReference type="PANTHER" id="PTHR22883">
    <property type="entry name" value="ZINC FINGER DHHC DOMAIN CONTAINING PROTEIN"/>
    <property type="match status" value="1"/>
</dbReference>
<dbReference type="GO" id="GO:0006612">
    <property type="term" value="P:protein targeting to membrane"/>
    <property type="evidence" value="ECO:0007669"/>
    <property type="project" value="TreeGrafter"/>
</dbReference>
<dbReference type="GO" id="GO:0016020">
    <property type="term" value="C:membrane"/>
    <property type="evidence" value="ECO:0007669"/>
    <property type="project" value="UniProtKB-SubCell"/>
</dbReference>
<keyword evidence="3 8" id="KW-0808">Transferase</keyword>
<accession>A0A843TPB5</accession>
<evidence type="ECO:0000256" key="2">
    <source>
        <dbReference type="ARBA" id="ARBA00008574"/>
    </source>
</evidence>
<dbReference type="Proteomes" id="UP000652761">
    <property type="component" value="Unassembled WGS sequence"/>
</dbReference>
<feature type="transmembrane region" description="Helical" evidence="8">
    <location>
        <begin position="236"/>
        <end position="265"/>
    </location>
</feature>
<evidence type="ECO:0000256" key="8">
    <source>
        <dbReference type="RuleBase" id="RU079119"/>
    </source>
</evidence>
<dbReference type="AlphaFoldDB" id="A0A843TPB5"/>
<dbReference type="InterPro" id="IPR001594">
    <property type="entry name" value="Palmitoyltrfase_DHHC"/>
</dbReference>
<evidence type="ECO:0000256" key="7">
    <source>
        <dbReference type="ARBA" id="ARBA00023315"/>
    </source>
</evidence>
<evidence type="ECO:0000256" key="4">
    <source>
        <dbReference type="ARBA" id="ARBA00022692"/>
    </source>
</evidence>
<gene>
    <name evidence="10" type="ORF">Taro_003639</name>
</gene>
<dbReference type="InterPro" id="IPR039859">
    <property type="entry name" value="PFA4/ZDH16/20/ERF2-like"/>
</dbReference>
<dbReference type="EMBL" id="NMUH01000094">
    <property type="protein sequence ID" value="MQL71324.1"/>
    <property type="molecule type" value="Genomic_DNA"/>
</dbReference>
<sequence>MSSRLHLPRHASSRWELLSPPLVSFLLVLLCQFAIAAVPRLFPSFPLFAMLPIAGVAMVATLGTGRCCRRLLGISGSAPAFVLFSTLFLWGFYIFVIREAIPPLVDATVNIQCVLLMFGFYRILSSDPGVVTYGGSHVEGVGDCASSEAKMQTQDALQFKRVRYCQRCSANILGFDHHCPAFGNCVGRKNHRLFLALLIGFIINEASYVSCSTWFIRESLNKNTIKLKNHLLMDLAAGTLLFSLLQILWQVIFLFWHIYCICFNIKTDEWMNWKKYPEFQVAVLPHPGQPTSEVKFWNPYDKGVVGNISDFLRSK</sequence>
<keyword evidence="6 8" id="KW-0472">Membrane</keyword>
<keyword evidence="5 8" id="KW-1133">Transmembrane helix</keyword>
<comment type="catalytic activity">
    <reaction evidence="8">
        <text>L-cysteinyl-[protein] + hexadecanoyl-CoA = S-hexadecanoyl-L-cysteinyl-[protein] + CoA</text>
        <dbReference type="Rhea" id="RHEA:36683"/>
        <dbReference type="Rhea" id="RHEA-COMP:10131"/>
        <dbReference type="Rhea" id="RHEA-COMP:11032"/>
        <dbReference type="ChEBI" id="CHEBI:29950"/>
        <dbReference type="ChEBI" id="CHEBI:57287"/>
        <dbReference type="ChEBI" id="CHEBI:57379"/>
        <dbReference type="ChEBI" id="CHEBI:74151"/>
        <dbReference type="EC" id="2.3.1.225"/>
    </reaction>
</comment>
<reference evidence="10" key="1">
    <citation type="submission" date="2017-07" db="EMBL/GenBank/DDBJ databases">
        <title>Taro Niue Genome Assembly and Annotation.</title>
        <authorList>
            <person name="Atibalentja N."/>
            <person name="Keating K."/>
            <person name="Fields C.J."/>
        </authorList>
    </citation>
    <scope>NUCLEOTIDE SEQUENCE</scope>
    <source>
        <strain evidence="10">Niue_2</strain>
        <tissue evidence="10">Leaf</tissue>
    </source>
</reference>
<feature type="transmembrane region" description="Helical" evidence="8">
    <location>
        <begin position="107"/>
        <end position="124"/>
    </location>
</feature>
<dbReference type="OrthoDB" id="331948at2759"/>
<evidence type="ECO:0000256" key="3">
    <source>
        <dbReference type="ARBA" id="ARBA00022679"/>
    </source>
</evidence>
<dbReference type="GO" id="GO:0005794">
    <property type="term" value="C:Golgi apparatus"/>
    <property type="evidence" value="ECO:0007669"/>
    <property type="project" value="TreeGrafter"/>
</dbReference>
<comment type="domain">
    <text evidence="8">The DHHC domain is required for palmitoyltransferase activity.</text>
</comment>
<feature type="domain" description="Palmitoyltransferase DHHC" evidence="9">
    <location>
        <begin position="152"/>
        <end position="274"/>
    </location>
</feature>
<comment type="similarity">
    <text evidence="2 8">Belongs to the DHHC palmitoyltransferase family.</text>
</comment>
<dbReference type="Pfam" id="PF01529">
    <property type="entry name" value="DHHC"/>
    <property type="match status" value="1"/>
</dbReference>
<keyword evidence="11" id="KW-1185">Reference proteome</keyword>
<feature type="transmembrane region" description="Helical" evidence="8">
    <location>
        <begin position="21"/>
        <end position="39"/>
    </location>
</feature>
<feature type="transmembrane region" description="Helical" evidence="8">
    <location>
        <begin position="71"/>
        <end position="95"/>
    </location>
</feature>
<proteinExistence type="inferred from homology"/>
<dbReference type="PANTHER" id="PTHR22883:SF127">
    <property type="entry name" value="ZDHHC-TYPE PALMITOYLTRANSFERASE 3-RELATED"/>
    <property type="match status" value="1"/>
</dbReference>
<comment type="caution">
    <text evidence="10">The sequence shown here is derived from an EMBL/GenBank/DDBJ whole genome shotgun (WGS) entry which is preliminary data.</text>
</comment>
<protein>
    <recommendedName>
        <fullName evidence="8">S-acyltransferase</fullName>
        <ecNumber evidence="8">2.3.1.225</ecNumber>
    </recommendedName>
    <alternativeName>
        <fullName evidence="8">Palmitoyltransferase</fullName>
    </alternativeName>
</protein>
<evidence type="ECO:0000256" key="1">
    <source>
        <dbReference type="ARBA" id="ARBA00004141"/>
    </source>
</evidence>
<evidence type="ECO:0000313" key="11">
    <source>
        <dbReference type="Proteomes" id="UP000652761"/>
    </source>
</evidence>